<keyword evidence="2" id="KW-0813">Transport</keyword>
<name>A0A2T0ZFV2_9ACTN</name>
<dbReference type="PANTHER" id="PTHR30085:SF6">
    <property type="entry name" value="ABC TRANSPORTER GLUTAMINE-BINDING PROTEIN GLNH"/>
    <property type="match status" value="1"/>
</dbReference>
<feature type="domain" description="Solute-binding protein family 3/N-terminal" evidence="6">
    <location>
        <begin position="86"/>
        <end position="309"/>
    </location>
</feature>
<dbReference type="GO" id="GO:0006865">
    <property type="term" value="P:amino acid transport"/>
    <property type="evidence" value="ECO:0007669"/>
    <property type="project" value="TreeGrafter"/>
</dbReference>
<feature type="compositionally biased region" description="Polar residues" evidence="5">
    <location>
        <begin position="17"/>
        <end position="28"/>
    </location>
</feature>
<feature type="region of interest" description="Disordered" evidence="5">
    <location>
        <begin position="1"/>
        <end position="28"/>
    </location>
</feature>
<evidence type="ECO:0000256" key="4">
    <source>
        <dbReference type="RuleBase" id="RU003744"/>
    </source>
</evidence>
<evidence type="ECO:0000256" key="5">
    <source>
        <dbReference type="SAM" id="MobiDB-lite"/>
    </source>
</evidence>
<keyword evidence="8" id="KW-1185">Reference proteome</keyword>
<dbReference type="Proteomes" id="UP000237752">
    <property type="component" value="Unassembled WGS sequence"/>
</dbReference>
<evidence type="ECO:0000313" key="7">
    <source>
        <dbReference type="EMBL" id="PRZ35236.1"/>
    </source>
</evidence>
<organism evidence="7 8">
    <name type="scientific">Antricoccus suffuscus</name>
    <dbReference type="NCBI Taxonomy" id="1629062"/>
    <lineage>
        <taxon>Bacteria</taxon>
        <taxon>Bacillati</taxon>
        <taxon>Actinomycetota</taxon>
        <taxon>Actinomycetes</taxon>
        <taxon>Geodermatophilales</taxon>
        <taxon>Antricoccaceae</taxon>
        <taxon>Antricoccus</taxon>
    </lineage>
</organism>
<dbReference type="InterPro" id="IPR001638">
    <property type="entry name" value="Solute-binding_3/MltF_N"/>
</dbReference>
<dbReference type="SUPFAM" id="SSF53850">
    <property type="entry name" value="Periplasmic binding protein-like II"/>
    <property type="match status" value="1"/>
</dbReference>
<dbReference type="Pfam" id="PF00497">
    <property type="entry name" value="SBP_bac_3"/>
    <property type="match status" value="1"/>
</dbReference>
<evidence type="ECO:0000256" key="1">
    <source>
        <dbReference type="ARBA" id="ARBA00010333"/>
    </source>
</evidence>
<dbReference type="InterPro" id="IPR051455">
    <property type="entry name" value="Bact_solute-bind_prot3"/>
</dbReference>
<proteinExistence type="inferred from homology"/>
<sequence>MTQIGNQPDRTPHVRVPTSSNPLTNQKMRGTPMRTKIAAVAAIAALALAITGCGKAKDDSSNQPKVDKSVSFDAGTKMEALNKAQSIKIGVKFDQPGLGYKDPSKSGPVGFDIEIAKIVAAKLGIPADKIQWVETVSKNREPFLQNGTVDIVVASYSITDERKQIVGMAGPYYVTGQQLLVRSDDDSIKGPDDLTGKGVCSVTGSTSIKTVEEKYGATPKPFGTYSECVQALLNKTVDAVTTDGPILLGYAAQDPDKLKVVGDTFSEERYGIGFAKGDTKFCEFLSTTIKDSFKDGSWEQAFKDTLGKAKVDAPKPPTVDACA</sequence>
<evidence type="ECO:0000256" key="2">
    <source>
        <dbReference type="ARBA" id="ARBA00022448"/>
    </source>
</evidence>
<evidence type="ECO:0000256" key="3">
    <source>
        <dbReference type="ARBA" id="ARBA00022729"/>
    </source>
</evidence>
<dbReference type="GO" id="GO:0005576">
    <property type="term" value="C:extracellular region"/>
    <property type="evidence" value="ECO:0007669"/>
    <property type="project" value="TreeGrafter"/>
</dbReference>
<comment type="caution">
    <text evidence="7">The sequence shown here is derived from an EMBL/GenBank/DDBJ whole genome shotgun (WGS) entry which is preliminary data.</text>
</comment>
<dbReference type="CDD" id="cd13690">
    <property type="entry name" value="PBP2_GluB"/>
    <property type="match status" value="1"/>
</dbReference>
<gene>
    <name evidence="7" type="ORF">CLV47_12256</name>
</gene>
<protein>
    <submittedName>
        <fullName evidence="7">Amino acid ABC transporter substrate-binding protein (PAAT family)</fullName>
    </submittedName>
</protein>
<dbReference type="GO" id="GO:0030288">
    <property type="term" value="C:outer membrane-bounded periplasmic space"/>
    <property type="evidence" value="ECO:0007669"/>
    <property type="project" value="TreeGrafter"/>
</dbReference>
<dbReference type="InterPro" id="IPR018313">
    <property type="entry name" value="SBP_3_CS"/>
</dbReference>
<dbReference type="PROSITE" id="PS01039">
    <property type="entry name" value="SBP_BACTERIAL_3"/>
    <property type="match status" value="1"/>
</dbReference>
<dbReference type="Gene3D" id="3.40.190.10">
    <property type="entry name" value="Periplasmic binding protein-like II"/>
    <property type="match status" value="2"/>
</dbReference>
<comment type="similarity">
    <text evidence="1 4">Belongs to the bacterial solute-binding protein 3 family.</text>
</comment>
<accession>A0A2T0ZFV2</accession>
<dbReference type="SMART" id="SM00062">
    <property type="entry name" value="PBPb"/>
    <property type="match status" value="1"/>
</dbReference>
<dbReference type="AlphaFoldDB" id="A0A2T0ZFV2"/>
<evidence type="ECO:0000313" key="8">
    <source>
        <dbReference type="Proteomes" id="UP000237752"/>
    </source>
</evidence>
<keyword evidence="3" id="KW-0732">Signal</keyword>
<reference evidence="7 8" key="1">
    <citation type="submission" date="2018-03" db="EMBL/GenBank/DDBJ databases">
        <title>Genomic Encyclopedia of Archaeal and Bacterial Type Strains, Phase II (KMG-II): from individual species to whole genera.</title>
        <authorList>
            <person name="Goeker M."/>
        </authorList>
    </citation>
    <scope>NUCLEOTIDE SEQUENCE [LARGE SCALE GENOMIC DNA]</scope>
    <source>
        <strain evidence="7 8">DSM 100065</strain>
    </source>
</reference>
<dbReference type="PANTHER" id="PTHR30085">
    <property type="entry name" value="AMINO ACID ABC TRANSPORTER PERMEASE"/>
    <property type="match status" value="1"/>
</dbReference>
<evidence type="ECO:0000259" key="6">
    <source>
        <dbReference type="SMART" id="SM00062"/>
    </source>
</evidence>
<dbReference type="EMBL" id="PVUE01000022">
    <property type="protein sequence ID" value="PRZ35236.1"/>
    <property type="molecule type" value="Genomic_DNA"/>
</dbReference>